<dbReference type="PROSITE" id="PS01359">
    <property type="entry name" value="ZF_PHD_1"/>
    <property type="match status" value="1"/>
</dbReference>
<dbReference type="OrthoDB" id="6623018at2759"/>
<dbReference type="Gene3D" id="1.10.287.950">
    <property type="entry name" value="Methyl-accepting chemotaxis protein"/>
    <property type="match status" value="1"/>
</dbReference>
<evidence type="ECO:0000313" key="1">
    <source>
        <dbReference type="EMBL" id="CAB0000577.1"/>
    </source>
</evidence>
<dbReference type="PROSITE" id="PS50089">
    <property type="entry name" value="ZF_RING_2"/>
    <property type="match status" value="1"/>
</dbReference>
<dbReference type="Gene3D" id="3.30.40.10">
    <property type="entry name" value="Zinc/RING finger domain, C3HC4 (zinc finger)"/>
    <property type="match status" value="1"/>
</dbReference>
<sequence length="332" mass="38224">MSDKCRVCSQVLVHNAFRVQCSHCSGIFHIKCVNLTKEDYNFLKSESKQFHCPSCLKERRRSQQMAANSGDTNAALMLLIEELRDEIRSVKAGIETKLDKQREEMSEFKEQFGKYSDYFDQNERTTAEFTASMNNMTQKIENVLDQYDTVNKQVGELTSALNESNQMAKENEIEISGCPVEPNINAMDTLKKIGDAIKYPISDLMINDVYRRRAYDPKRPGIVVVSFVRKIDKQNFYKAAWEMKNLSNRSIGIMDGEITKIYVNNSLTFEYKKLLQAAREFRNEFGYRFVWIRGGRILLRKNENSPAIAIRSAMELHNLKKNEKKNGSGGGK</sequence>
<keyword evidence="2" id="KW-1185">Reference proteome</keyword>
<dbReference type="InterPro" id="IPR019786">
    <property type="entry name" value="Zinc_finger_PHD-type_CS"/>
</dbReference>
<proteinExistence type="predicted"/>
<dbReference type="GO" id="GO:0008270">
    <property type="term" value="F:zinc ion binding"/>
    <property type="evidence" value="ECO:0007669"/>
    <property type="project" value="UniProtKB-KW"/>
</dbReference>
<dbReference type="InterPro" id="IPR011011">
    <property type="entry name" value="Znf_FYVE_PHD"/>
</dbReference>
<dbReference type="SUPFAM" id="SSF57903">
    <property type="entry name" value="FYVE/PHD zinc finger"/>
    <property type="match status" value="1"/>
</dbReference>
<dbReference type="Proteomes" id="UP000479000">
    <property type="component" value="Unassembled WGS sequence"/>
</dbReference>
<dbReference type="InterPro" id="IPR019787">
    <property type="entry name" value="Znf_PHD-finger"/>
</dbReference>
<dbReference type="InterPro" id="IPR001965">
    <property type="entry name" value="Znf_PHD"/>
</dbReference>
<name>A0A6H5GCJ9_9HEMI</name>
<gene>
    <name evidence="1" type="ORF">NTEN_LOCUS6367</name>
</gene>
<dbReference type="InterPro" id="IPR057251">
    <property type="entry name" value="FP_C"/>
</dbReference>
<organism evidence="1 2">
    <name type="scientific">Nesidiocoris tenuis</name>
    <dbReference type="NCBI Taxonomy" id="355587"/>
    <lineage>
        <taxon>Eukaryota</taxon>
        <taxon>Metazoa</taxon>
        <taxon>Ecdysozoa</taxon>
        <taxon>Arthropoda</taxon>
        <taxon>Hexapoda</taxon>
        <taxon>Insecta</taxon>
        <taxon>Pterygota</taxon>
        <taxon>Neoptera</taxon>
        <taxon>Paraneoptera</taxon>
        <taxon>Hemiptera</taxon>
        <taxon>Heteroptera</taxon>
        <taxon>Panheteroptera</taxon>
        <taxon>Cimicomorpha</taxon>
        <taxon>Miridae</taxon>
        <taxon>Dicyphina</taxon>
        <taxon>Nesidiocoris</taxon>
    </lineage>
</organism>
<evidence type="ECO:0000313" key="2">
    <source>
        <dbReference type="Proteomes" id="UP000479000"/>
    </source>
</evidence>
<dbReference type="EMBL" id="CADCXU010009599">
    <property type="protein sequence ID" value="CAB0000577.1"/>
    <property type="molecule type" value="Genomic_DNA"/>
</dbReference>
<dbReference type="Pfam" id="PF00628">
    <property type="entry name" value="PHD"/>
    <property type="match status" value="1"/>
</dbReference>
<dbReference type="Pfam" id="PF25298">
    <property type="entry name" value="Baculo_FP_2nd"/>
    <property type="match status" value="1"/>
</dbReference>
<dbReference type="AlphaFoldDB" id="A0A6H5GCJ9"/>
<dbReference type="InterPro" id="IPR001841">
    <property type="entry name" value="Znf_RING"/>
</dbReference>
<protein>
    <submittedName>
        <fullName evidence="1">Uncharacterized protein</fullName>
    </submittedName>
</protein>
<dbReference type="CDD" id="cd15489">
    <property type="entry name" value="PHD_SF"/>
    <property type="match status" value="1"/>
</dbReference>
<accession>A0A6H5GCJ9</accession>
<dbReference type="SMART" id="SM00249">
    <property type="entry name" value="PHD"/>
    <property type="match status" value="1"/>
</dbReference>
<dbReference type="PROSITE" id="PS50016">
    <property type="entry name" value="ZF_PHD_2"/>
    <property type="match status" value="1"/>
</dbReference>
<dbReference type="InterPro" id="IPR013083">
    <property type="entry name" value="Znf_RING/FYVE/PHD"/>
</dbReference>
<reference evidence="1 2" key="1">
    <citation type="submission" date="2020-02" db="EMBL/GenBank/DDBJ databases">
        <authorList>
            <person name="Ferguson B K."/>
        </authorList>
    </citation>
    <scope>NUCLEOTIDE SEQUENCE [LARGE SCALE GENOMIC DNA]</scope>
</reference>